<dbReference type="PANTHER" id="PTHR43636:SF2">
    <property type="entry name" value="ELONGATION FACTOR G, MITOCHONDRIAL"/>
    <property type="match status" value="1"/>
</dbReference>
<evidence type="ECO:0000256" key="2">
    <source>
        <dbReference type="ARBA" id="ARBA00022768"/>
    </source>
</evidence>
<keyword evidence="1" id="KW-0547">Nucleotide-binding</keyword>
<keyword evidence="3" id="KW-0648">Protein biosynthesis</keyword>
<dbReference type="GO" id="GO:0003746">
    <property type="term" value="F:translation elongation factor activity"/>
    <property type="evidence" value="ECO:0007669"/>
    <property type="project" value="UniProtKB-KW"/>
</dbReference>
<dbReference type="GO" id="GO:0005525">
    <property type="term" value="F:GTP binding"/>
    <property type="evidence" value="ECO:0007669"/>
    <property type="project" value="UniProtKB-KW"/>
</dbReference>
<dbReference type="Proteomes" id="UP000030763">
    <property type="component" value="Unassembled WGS sequence"/>
</dbReference>
<reference evidence="6" key="1">
    <citation type="submission" date="2013-10" db="EMBL/GenBank/DDBJ databases">
        <title>Genomic analysis of the causative agents of coccidiosis in chickens.</title>
        <authorList>
            <person name="Reid A.J."/>
            <person name="Blake D."/>
            <person name="Billington K."/>
            <person name="Browne H."/>
            <person name="Dunn M."/>
            <person name="Hung S."/>
            <person name="Kawahara F."/>
            <person name="Miranda-Saavedra D."/>
            <person name="Mourier T."/>
            <person name="Nagra H."/>
            <person name="Otto T.D."/>
            <person name="Rawlings N."/>
            <person name="Sanchez A."/>
            <person name="Sanders M."/>
            <person name="Subramaniam C."/>
            <person name="Tay Y."/>
            <person name="Dear P."/>
            <person name="Doerig C."/>
            <person name="Gruber A."/>
            <person name="Parkinson J."/>
            <person name="Shirley M."/>
            <person name="Wan K.L."/>
            <person name="Berriman M."/>
            <person name="Tomley F."/>
            <person name="Pain A."/>
        </authorList>
    </citation>
    <scope>NUCLEOTIDE SEQUENCE [LARGE SCALE GENOMIC DNA]</scope>
    <source>
        <strain evidence="6">Weybridge</strain>
    </source>
</reference>
<evidence type="ECO:0000259" key="5">
    <source>
        <dbReference type="SMART" id="SM00838"/>
    </source>
</evidence>
<dbReference type="InterPro" id="IPR014721">
    <property type="entry name" value="Ribsml_uS5_D2-typ_fold_subgr"/>
</dbReference>
<dbReference type="RefSeq" id="XP_013334842.1">
    <property type="nucleotide sequence ID" value="XM_013479388.1"/>
</dbReference>
<evidence type="ECO:0000313" key="7">
    <source>
        <dbReference type="Proteomes" id="UP000030763"/>
    </source>
</evidence>
<dbReference type="Gene3D" id="3.30.230.10">
    <property type="match status" value="1"/>
</dbReference>
<keyword evidence="4" id="KW-0342">GTP-binding</keyword>
<accession>U6M2F9</accession>
<dbReference type="PANTHER" id="PTHR43636">
    <property type="entry name" value="ELONGATION FACTOR G, MITOCHONDRIAL"/>
    <property type="match status" value="1"/>
</dbReference>
<dbReference type="Pfam" id="PF00679">
    <property type="entry name" value="EFG_C"/>
    <property type="match status" value="1"/>
</dbReference>
<dbReference type="InterPro" id="IPR000640">
    <property type="entry name" value="EFG_V-like"/>
</dbReference>
<evidence type="ECO:0000256" key="3">
    <source>
        <dbReference type="ARBA" id="ARBA00022917"/>
    </source>
</evidence>
<dbReference type="GO" id="GO:0005739">
    <property type="term" value="C:mitochondrion"/>
    <property type="evidence" value="ECO:0007669"/>
    <property type="project" value="TreeGrafter"/>
</dbReference>
<dbReference type="SUPFAM" id="SSF54980">
    <property type="entry name" value="EF-G C-terminal domain-like"/>
    <property type="match status" value="1"/>
</dbReference>
<evidence type="ECO:0000313" key="6">
    <source>
        <dbReference type="EMBL" id="CDJ58196.1"/>
    </source>
</evidence>
<organism evidence="6 7">
    <name type="scientific">Eimeria maxima</name>
    <name type="common">Coccidian parasite</name>
    <dbReference type="NCBI Taxonomy" id="5804"/>
    <lineage>
        <taxon>Eukaryota</taxon>
        <taxon>Sar</taxon>
        <taxon>Alveolata</taxon>
        <taxon>Apicomplexa</taxon>
        <taxon>Conoidasida</taxon>
        <taxon>Coccidia</taxon>
        <taxon>Eucoccidiorida</taxon>
        <taxon>Eimeriorina</taxon>
        <taxon>Eimeriidae</taxon>
        <taxon>Eimeria</taxon>
    </lineage>
</organism>
<dbReference type="InterPro" id="IPR035647">
    <property type="entry name" value="EFG_III/V"/>
</dbReference>
<protein>
    <recommendedName>
        <fullName evidence="5">Elongation factor EFG domain-containing protein</fullName>
    </recommendedName>
</protein>
<dbReference type="GO" id="GO:0070125">
    <property type="term" value="P:mitochondrial translational elongation"/>
    <property type="evidence" value="ECO:0007669"/>
    <property type="project" value="TreeGrafter"/>
</dbReference>
<feature type="domain" description="Elongation factor EFG" evidence="5">
    <location>
        <begin position="41"/>
        <end position="128"/>
    </location>
</feature>
<reference evidence="6" key="2">
    <citation type="submission" date="2013-10" db="EMBL/GenBank/DDBJ databases">
        <authorList>
            <person name="Aslett M."/>
        </authorList>
    </citation>
    <scope>NUCLEOTIDE SEQUENCE [LARGE SCALE GENOMIC DNA]</scope>
    <source>
        <strain evidence="6">Weybridge</strain>
    </source>
</reference>
<gene>
    <name evidence="6" type="ORF">EMWEY_00048540</name>
</gene>
<dbReference type="GO" id="GO:0003924">
    <property type="term" value="F:GTPase activity"/>
    <property type="evidence" value="ECO:0007669"/>
    <property type="project" value="TreeGrafter"/>
</dbReference>
<dbReference type="SMART" id="SM00838">
    <property type="entry name" value="EFG_C"/>
    <property type="match status" value="1"/>
</dbReference>
<keyword evidence="2" id="KW-0251">Elongation factor</keyword>
<proteinExistence type="predicted"/>
<sequence>MVNTRFVLQGGKAHDVDSSDLAFRLAAAGALRTFAAESLPVVLEPLMVVEVRVPREMQSAALMLLNRREGNVSSCTLEGESVCVSARVPLRCMFGFISDLRAQTQGQGEFSMTFEAYQQMQHAQQQALLQQQQQQQRQQK</sequence>
<dbReference type="VEuPathDB" id="ToxoDB:EMWEY_00048540"/>
<name>U6M2F9_EIMMA</name>
<evidence type="ECO:0000256" key="1">
    <source>
        <dbReference type="ARBA" id="ARBA00022741"/>
    </source>
</evidence>
<evidence type="ECO:0000256" key="4">
    <source>
        <dbReference type="ARBA" id="ARBA00023134"/>
    </source>
</evidence>
<dbReference type="FunFam" id="3.30.70.240:FF:000001">
    <property type="entry name" value="Elongation factor G"/>
    <property type="match status" value="1"/>
</dbReference>
<keyword evidence="7" id="KW-1185">Reference proteome</keyword>
<dbReference type="AlphaFoldDB" id="U6M2F9"/>
<dbReference type="OrthoDB" id="198619at2759"/>
<dbReference type="GeneID" id="25338840"/>
<dbReference type="EMBL" id="HG719520">
    <property type="protein sequence ID" value="CDJ58196.1"/>
    <property type="molecule type" value="Genomic_DNA"/>
</dbReference>
<dbReference type="Gene3D" id="3.30.70.240">
    <property type="match status" value="1"/>
</dbReference>